<proteinExistence type="predicted"/>
<evidence type="ECO:0000313" key="2">
    <source>
        <dbReference type="Proteomes" id="UP000184063"/>
    </source>
</evidence>
<protein>
    <submittedName>
        <fullName evidence="1">Uncharacterized protein</fullName>
    </submittedName>
</protein>
<dbReference type="VEuPathDB" id="FungiDB:ASPFODRAFT_400899"/>
<dbReference type="Proteomes" id="UP000184063">
    <property type="component" value="Unassembled WGS sequence"/>
</dbReference>
<name>A0A1M3T2W0_ASPLC</name>
<reference evidence="2" key="1">
    <citation type="journal article" date="2017" name="Genome Biol.">
        <title>Comparative genomics reveals high biological diversity and specific adaptations in the industrially and medically important fungal genus Aspergillus.</title>
        <authorList>
            <person name="de Vries R.P."/>
            <person name="Riley R."/>
            <person name="Wiebenga A."/>
            <person name="Aguilar-Osorio G."/>
            <person name="Amillis S."/>
            <person name="Uchima C.A."/>
            <person name="Anderluh G."/>
            <person name="Asadollahi M."/>
            <person name="Askin M."/>
            <person name="Barry K."/>
            <person name="Battaglia E."/>
            <person name="Bayram O."/>
            <person name="Benocci T."/>
            <person name="Braus-Stromeyer S.A."/>
            <person name="Caldana C."/>
            <person name="Canovas D."/>
            <person name="Cerqueira G.C."/>
            <person name="Chen F."/>
            <person name="Chen W."/>
            <person name="Choi C."/>
            <person name="Clum A."/>
            <person name="Dos Santos R.A."/>
            <person name="Damasio A.R."/>
            <person name="Diallinas G."/>
            <person name="Emri T."/>
            <person name="Fekete E."/>
            <person name="Flipphi M."/>
            <person name="Freyberg S."/>
            <person name="Gallo A."/>
            <person name="Gournas C."/>
            <person name="Habgood R."/>
            <person name="Hainaut M."/>
            <person name="Harispe M.L."/>
            <person name="Henrissat B."/>
            <person name="Hilden K.S."/>
            <person name="Hope R."/>
            <person name="Hossain A."/>
            <person name="Karabika E."/>
            <person name="Karaffa L."/>
            <person name="Karanyi Z."/>
            <person name="Krasevec N."/>
            <person name="Kuo A."/>
            <person name="Kusch H."/>
            <person name="LaButti K."/>
            <person name="Lagendijk E.L."/>
            <person name="Lapidus A."/>
            <person name="Levasseur A."/>
            <person name="Lindquist E."/>
            <person name="Lipzen A."/>
            <person name="Logrieco A.F."/>
            <person name="MacCabe A."/>
            <person name="Maekelae M.R."/>
            <person name="Malavazi I."/>
            <person name="Melin P."/>
            <person name="Meyer V."/>
            <person name="Mielnichuk N."/>
            <person name="Miskei M."/>
            <person name="Molnar A.P."/>
            <person name="Mule G."/>
            <person name="Ngan C.Y."/>
            <person name="Orejas M."/>
            <person name="Orosz E."/>
            <person name="Ouedraogo J.P."/>
            <person name="Overkamp K.M."/>
            <person name="Park H.-S."/>
            <person name="Perrone G."/>
            <person name="Piumi F."/>
            <person name="Punt P.J."/>
            <person name="Ram A.F."/>
            <person name="Ramon A."/>
            <person name="Rauscher S."/>
            <person name="Record E."/>
            <person name="Riano-Pachon D.M."/>
            <person name="Robert V."/>
            <person name="Roehrig J."/>
            <person name="Ruller R."/>
            <person name="Salamov A."/>
            <person name="Salih N.S."/>
            <person name="Samson R.A."/>
            <person name="Sandor E."/>
            <person name="Sanguinetti M."/>
            <person name="Schuetze T."/>
            <person name="Sepcic K."/>
            <person name="Shelest E."/>
            <person name="Sherlock G."/>
            <person name="Sophianopoulou V."/>
            <person name="Squina F.M."/>
            <person name="Sun H."/>
            <person name="Susca A."/>
            <person name="Todd R.B."/>
            <person name="Tsang A."/>
            <person name="Unkles S.E."/>
            <person name="van de Wiele N."/>
            <person name="van Rossen-Uffink D."/>
            <person name="Oliveira J.V."/>
            <person name="Vesth T.C."/>
            <person name="Visser J."/>
            <person name="Yu J.-H."/>
            <person name="Zhou M."/>
            <person name="Andersen M.R."/>
            <person name="Archer D.B."/>
            <person name="Baker S.E."/>
            <person name="Benoit I."/>
            <person name="Brakhage A.A."/>
            <person name="Braus G.H."/>
            <person name="Fischer R."/>
            <person name="Frisvad J.C."/>
            <person name="Goldman G.H."/>
            <person name="Houbraken J."/>
            <person name="Oakley B."/>
            <person name="Pocsi I."/>
            <person name="Scazzocchio C."/>
            <person name="Seiboth B."/>
            <person name="vanKuyk P.A."/>
            <person name="Wortman J."/>
            <person name="Dyer P.S."/>
            <person name="Grigoriev I.V."/>
        </authorList>
    </citation>
    <scope>NUCLEOTIDE SEQUENCE [LARGE SCALE GENOMIC DNA]</scope>
    <source>
        <strain evidence="2">CBS 106.47</strain>
    </source>
</reference>
<gene>
    <name evidence="1" type="ORF">ASPFODRAFT_400899</name>
</gene>
<evidence type="ECO:0000313" key="1">
    <source>
        <dbReference type="EMBL" id="OJZ81066.1"/>
    </source>
</evidence>
<dbReference type="EMBL" id="KV878252">
    <property type="protein sequence ID" value="OJZ81066.1"/>
    <property type="molecule type" value="Genomic_DNA"/>
</dbReference>
<accession>A0A1M3T2W0</accession>
<dbReference type="AlphaFoldDB" id="A0A1M3T2W0"/>
<sequence>MIVLLDVLSCLYIFETLVVYSNITFIVSLKDCDVCMTYSIFRYHQSTKFPISLHSLREIERRVGKLIE</sequence>
<organism evidence="1 2">
    <name type="scientific">Aspergillus luchuensis (strain CBS 106.47)</name>
    <dbReference type="NCBI Taxonomy" id="1137211"/>
    <lineage>
        <taxon>Eukaryota</taxon>
        <taxon>Fungi</taxon>
        <taxon>Dikarya</taxon>
        <taxon>Ascomycota</taxon>
        <taxon>Pezizomycotina</taxon>
        <taxon>Eurotiomycetes</taxon>
        <taxon>Eurotiomycetidae</taxon>
        <taxon>Eurotiales</taxon>
        <taxon>Aspergillaceae</taxon>
        <taxon>Aspergillus</taxon>
        <taxon>Aspergillus subgen. Circumdati</taxon>
    </lineage>
</organism>